<dbReference type="GO" id="GO:0009097">
    <property type="term" value="P:isoleucine biosynthetic process"/>
    <property type="evidence" value="ECO:0007669"/>
    <property type="project" value="UniProtKB-UniRule"/>
</dbReference>
<keyword evidence="6" id="KW-0100">Branched-chain amino acid biosynthesis</keyword>
<evidence type="ECO:0000256" key="7">
    <source>
        <dbReference type="NCBIfam" id="TIGR00977"/>
    </source>
</evidence>
<dbReference type="InterPro" id="IPR000891">
    <property type="entry name" value="PYR_CT"/>
</dbReference>
<dbReference type="PATRIC" id="fig|1273541.4.peg.814"/>
<dbReference type="Gene3D" id="3.30.160.270">
    <property type="match status" value="1"/>
</dbReference>
<dbReference type="PROSITE" id="PS00815">
    <property type="entry name" value="AIPM_HOMOCIT_SYNTH_1"/>
    <property type="match status" value="1"/>
</dbReference>
<evidence type="ECO:0000256" key="2">
    <source>
        <dbReference type="ARBA" id="ARBA00006154"/>
    </source>
</evidence>
<keyword evidence="5 8" id="KW-0808">Transferase</keyword>
<reference evidence="10 11" key="1">
    <citation type="submission" date="2015-10" db="EMBL/GenBank/DDBJ databases">
        <title>Complete genome sequence of hyperthermophilic archaeon Pyrodictium delaneyi Su06.</title>
        <authorList>
            <person name="Jung J.-H."/>
            <person name="Lin J."/>
            <person name="Holden J.F."/>
            <person name="Park C.-S."/>
        </authorList>
    </citation>
    <scope>NUCLEOTIDE SEQUENCE [LARGE SCALE GENOMIC DNA]</scope>
    <source>
        <strain evidence="10 11">Su06</strain>
    </source>
</reference>
<evidence type="ECO:0000256" key="3">
    <source>
        <dbReference type="ARBA" id="ARBA00022605"/>
    </source>
</evidence>
<dbReference type="InterPro" id="IPR054691">
    <property type="entry name" value="LeuA/HCS_post-cat"/>
</dbReference>
<evidence type="ECO:0000256" key="1">
    <source>
        <dbReference type="ARBA" id="ARBA00004743"/>
    </source>
</evidence>
<feature type="domain" description="Pyruvate carboxyltransferase" evidence="9">
    <location>
        <begin position="27"/>
        <end position="290"/>
    </location>
</feature>
<evidence type="ECO:0000256" key="4">
    <source>
        <dbReference type="ARBA" id="ARBA00022624"/>
    </source>
</evidence>
<comment type="pathway">
    <text evidence="1">Amino-acid biosynthesis; L-isoleucine biosynthesis; 2-oxobutanoate from pyruvate: step 1/3.</text>
</comment>
<dbReference type="AlphaFoldDB" id="A0A0P0N367"/>
<dbReference type="PROSITE" id="PS50991">
    <property type="entry name" value="PYR_CT"/>
    <property type="match status" value="1"/>
</dbReference>
<dbReference type="Pfam" id="PF00682">
    <property type="entry name" value="HMGL-like"/>
    <property type="match status" value="1"/>
</dbReference>
<dbReference type="GO" id="GO:0009098">
    <property type="term" value="P:L-leucine biosynthetic process"/>
    <property type="evidence" value="ECO:0007669"/>
    <property type="project" value="InterPro"/>
</dbReference>
<evidence type="ECO:0000313" key="11">
    <source>
        <dbReference type="Proteomes" id="UP000058613"/>
    </source>
</evidence>
<dbReference type="SMART" id="SM00917">
    <property type="entry name" value="LeuA_dimer"/>
    <property type="match status" value="1"/>
</dbReference>
<accession>A0A0P0N367</accession>
<evidence type="ECO:0000259" key="9">
    <source>
        <dbReference type="PROSITE" id="PS50991"/>
    </source>
</evidence>
<dbReference type="EC" id="2.3.3.21" evidence="7"/>
<dbReference type="CDD" id="cd07941">
    <property type="entry name" value="DRE_TIM_LeuA3"/>
    <property type="match status" value="1"/>
</dbReference>
<dbReference type="Pfam" id="PF22617">
    <property type="entry name" value="HCS_D2"/>
    <property type="match status" value="1"/>
</dbReference>
<organism evidence="10 11">
    <name type="scientific">Pyrodictium delaneyi</name>
    <dbReference type="NCBI Taxonomy" id="1273541"/>
    <lineage>
        <taxon>Archaea</taxon>
        <taxon>Thermoproteota</taxon>
        <taxon>Thermoprotei</taxon>
        <taxon>Desulfurococcales</taxon>
        <taxon>Pyrodictiaceae</taxon>
        <taxon>Pyrodictium</taxon>
    </lineage>
</organism>
<evidence type="ECO:0000256" key="5">
    <source>
        <dbReference type="ARBA" id="ARBA00022679"/>
    </source>
</evidence>
<evidence type="ECO:0000256" key="6">
    <source>
        <dbReference type="ARBA" id="ARBA00023304"/>
    </source>
</evidence>
<dbReference type="SUPFAM" id="SSF51569">
    <property type="entry name" value="Aldolase"/>
    <property type="match status" value="1"/>
</dbReference>
<dbReference type="InterPro" id="IPR036230">
    <property type="entry name" value="LeuA_allosteric_dom_sf"/>
</dbReference>
<dbReference type="GO" id="GO:0003852">
    <property type="term" value="F:2-isopropylmalate synthase activity"/>
    <property type="evidence" value="ECO:0007669"/>
    <property type="project" value="InterPro"/>
</dbReference>
<keyword evidence="3" id="KW-0028">Amino-acid biosynthesis</keyword>
<comment type="similarity">
    <text evidence="2 8">Belongs to the alpha-IPM synthase/homocitrate synthase family.</text>
</comment>
<dbReference type="Gene3D" id="1.10.238.260">
    <property type="match status" value="1"/>
</dbReference>
<dbReference type="InterPro" id="IPR013785">
    <property type="entry name" value="Aldolase_TIM"/>
</dbReference>
<dbReference type="STRING" id="1273541.Pyrde_0753"/>
<dbReference type="InterPro" id="IPR002034">
    <property type="entry name" value="AIPM/Hcit_synth_CS"/>
</dbReference>
<dbReference type="Pfam" id="PF08502">
    <property type="entry name" value="LeuA_dimer"/>
    <property type="match status" value="1"/>
</dbReference>
<dbReference type="EMBL" id="CP013011">
    <property type="protein sequence ID" value="ALL00803.1"/>
    <property type="molecule type" value="Genomic_DNA"/>
</dbReference>
<sequence>MNGVWVVAKFTSLSLDPVLAGSLPEKVEVLDTTLRDGAQAHGVSFSLQAKIRIALELDRLGVSFIEAGWPGSNPKDEEFFRAIKEYSFSHAEIVAFTSTRRKGVRPEKDPILAKVLDAETRWVTVFGKSWTLHVREVLKTTLEENLDMVYGTVRFLREHGIRVIFDAEHFFNGYLEDPEYALQVLEAAVEAGAERIVLADTNGGMLPHTVYRVVREVRERIKTPLGLHMHNDSGCAVANTLMGVLAGAEHVQVTVNGIGERTGNADLCQVVPGLELKLGVRALANPEGLRHLRRLSRLVYELAGLQPNPYQPYVGDNAFAHKAGVHVDAVLKTPRAYEHVDPGAVGNRRRLVVSELSGSANLVAWARRELGLELDKRDPRLRRALERVKKLENMGYSFDNAVASALLILLEELGLRKTPFRVQAWRVVSEGSEKGARSWGLVKLETPGGTILAAGEGGGPVHAVDEALRGALRQHLPESVEKVRLIDYRVTLPGAVRHTASTVRVEITFTDGTSAWTTTSVSSNIIEASLDALAQGIEYYLLRSQLARSRSEAPEAPRPA</sequence>
<dbReference type="PANTHER" id="PTHR43538:SF1">
    <property type="entry name" value="(R)-CITRAMALATE SYNTHASE"/>
    <property type="match status" value="1"/>
</dbReference>
<dbReference type="Proteomes" id="UP000058613">
    <property type="component" value="Chromosome"/>
</dbReference>
<dbReference type="KEGG" id="pdl:Pyrde_0753"/>
<dbReference type="Gene3D" id="3.20.20.70">
    <property type="entry name" value="Aldolase class I"/>
    <property type="match status" value="1"/>
</dbReference>
<dbReference type="UniPathway" id="UPA00047">
    <property type="reaction ID" value="UER00066"/>
</dbReference>
<protein>
    <recommendedName>
        <fullName evidence="7">Citramalate synthase</fullName>
        <ecNumber evidence="7">2.3.3.21</ecNumber>
    </recommendedName>
</protein>
<dbReference type="InterPro" id="IPR005675">
    <property type="entry name" value="Citramal_synthase"/>
</dbReference>
<dbReference type="NCBIfam" id="TIGR00977">
    <property type="entry name" value="citramal_synth"/>
    <property type="match status" value="1"/>
</dbReference>
<dbReference type="GO" id="GO:0043714">
    <property type="term" value="F:(R)-citramalate synthase activity"/>
    <property type="evidence" value="ECO:0007669"/>
    <property type="project" value="UniProtKB-UniRule"/>
</dbReference>
<proteinExistence type="inferred from homology"/>
<dbReference type="InterPro" id="IPR013709">
    <property type="entry name" value="2-isopropylmalate_synth_dimer"/>
</dbReference>
<gene>
    <name evidence="10" type="ORF">Pyrde_0753</name>
</gene>
<evidence type="ECO:0000256" key="8">
    <source>
        <dbReference type="RuleBase" id="RU003523"/>
    </source>
</evidence>
<name>A0A0P0N367_9CREN</name>
<keyword evidence="4" id="KW-0412">Isoleucine biosynthesis</keyword>
<dbReference type="SUPFAM" id="SSF110921">
    <property type="entry name" value="2-isopropylmalate synthase LeuA, allosteric (dimerisation) domain"/>
    <property type="match status" value="1"/>
</dbReference>
<evidence type="ECO:0000313" key="10">
    <source>
        <dbReference type="EMBL" id="ALL00803.1"/>
    </source>
</evidence>
<dbReference type="PANTHER" id="PTHR43538">
    <property type="entry name" value="ALPHA-IPM SYNTHASE/HOMOCITRATE SYNTHASE"/>
    <property type="match status" value="1"/>
</dbReference>
<dbReference type="PROSITE" id="PS00816">
    <property type="entry name" value="AIPM_HOMOCIT_SYNTH_2"/>
    <property type="match status" value="1"/>
</dbReference>